<accession>A0A1E3W6I6</accession>
<organism evidence="1 2">
    <name type="scientific">Methyloceanibacter superfactus</name>
    <dbReference type="NCBI Taxonomy" id="1774969"/>
    <lineage>
        <taxon>Bacteria</taxon>
        <taxon>Pseudomonadati</taxon>
        <taxon>Pseudomonadota</taxon>
        <taxon>Alphaproteobacteria</taxon>
        <taxon>Hyphomicrobiales</taxon>
        <taxon>Hyphomicrobiaceae</taxon>
        <taxon>Methyloceanibacter</taxon>
    </lineage>
</organism>
<evidence type="ECO:0000313" key="2">
    <source>
        <dbReference type="Proteomes" id="UP000094472"/>
    </source>
</evidence>
<dbReference type="OrthoDB" id="9811054at2"/>
<dbReference type="STRING" id="1774969.AUC69_06795"/>
<dbReference type="Proteomes" id="UP000094472">
    <property type="component" value="Unassembled WGS sequence"/>
</dbReference>
<proteinExistence type="predicted"/>
<sequence>MSAGDLDPGFVRQIEGFSLTTAEILYRLPDHKKLLQSYVWQDYDLAPRFPKLTDFLDFWNANLDGPLYRVRVAHRQLIAPREFSFVDGELRLH</sequence>
<comment type="caution">
    <text evidence="1">The sequence shown here is derived from an EMBL/GenBank/DDBJ whole genome shotgun (WGS) entry which is preliminary data.</text>
</comment>
<dbReference type="Pfam" id="PF06233">
    <property type="entry name" value="Usg"/>
    <property type="match status" value="1"/>
</dbReference>
<reference evidence="1 2" key="1">
    <citation type="journal article" date="2016" name="Environ. Microbiol.">
        <title>New Methyloceanibacter diversity from North Sea sediments includes methanotroph containing solely the soluble methane monooxygenase.</title>
        <authorList>
            <person name="Vekeman B."/>
            <person name="Kerckhof F.M."/>
            <person name="Cremers G."/>
            <person name="de Vos P."/>
            <person name="Vandamme P."/>
            <person name="Boon N."/>
            <person name="Op den Camp H.J."/>
            <person name="Heylen K."/>
        </authorList>
    </citation>
    <scope>NUCLEOTIDE SEQUENCE [LARGE SCALE GENOMIC DNA]</scope>
    <source>
        <strain evidence="1 2">R-67175</strain>
    </source>
</reference>
<dbReference type="RefSeq" id="WP_069440819.1">
    <property type="nucleotide sequence ID" value="NZ_LPWF01000007.1"/>
</dbReference>
<dbReference type="InterPro" id="IPR009354">
    <property type="entry name" value="Usg"/>
</dbReference>
<dbReference type="AlphaFoldDB" id="A0A1E3W6I6"/>
<gene>
    <name evidence="1" type="ORF">AUC69_06795</name>
</gene>
<dbReference type="EMBL" id="LPWF01000007">
    <property type="protein sequence ID" value="ODS01445.1"/>
    <property type="molecule type" value="Genomic_DNA"/>
</dbReference>
<keyword evidence="2" id="KW-1185">Reference proteome</keyword>
<protein>
    <recommendedName>
        <fullName evidence="3">Protein usg</fullName>
    </recommendedName>
</protein>
<name>A0A1E3W6I6_9HYPH</name>
<evidence type="ECO:0008006" key="3">
    <source>
        <dbReference type="Google" id="ProtNLM"/>
    </source>
</evidence>
<evidence type="ECO:0000313" key="1">
    <source>
        <dbReference type="EMBL" id="ODS01445.1"/>
    </source>
</evidence>